<dbReference type="Proteomes" id="UP001163823">
    <property type="component" value="Chromosome 3"/>
</dbReference>
<dbReference type="GO" id="GO:0003723">
    <property type="term" value="F:RNA binding"/>
    <property type="evidence" value="ECO:0007669"/>
    <property type="project" value="InterPro"/>
</dbReference>
<sequence length="569" mass="63263">MKLKYHNLTAELSSTSSWLLHSCKHHRTAKQIHASLIVSTGLLPASISSKLMSLYARFNDLESVIWVFNSLHEQPNTMMWNLIIRSHVDLGHLESAISLYRKMRELGVAHDSFTFPIINQAISSIQREVIYGEMIHCLAIHMGFDQDLYFCNTMIEVYVKCGCVICARQLFDVMLQRDLVSWTSMISGYVSARHVAGACHLFNKMTMGLKPNSVTMIVMLQACCASGTLIGGTQVRGYAVKSGLSMDGSVQNSVLKMYTQLGSTEEVERFFSEIQKVDVVSWNTIISFYSMNGDIEKVVDMFIDMHSGEVLSWNIETLTVVISAFAKHGNVSEGESLHCLVIKTGLCDHVLLTSLLDFYAKCGKLEVSIQLFKEIHYRSSVTWGAVMSGLVQNGYFVDAINLFQQMQVAHLDPEPDTLRNLVDAYANLGALKLGKAIHGHLIRSTVYSAGEDIAYLETSVLNMYIRCGNISSAIICFDAMSVKDVVAWTTMIEGFGSHGFGYEALKYFNLMMEQRVEPNAVTFLSLLSACSHSGLVSEGSKIFHSMKWIFGIEPGLDSLHLHGGPFGPL</sequence>
<reference evidence="3" key="1">
    <citation type="journal article" date="2023" name="Science">
        <title>Elucidation of the pathway for biosynthesis of saponin adjuvants from the soapbark tree.</title>
        <authorList>
            <person name="Reed J."/>
            <person name="Orme A."/>
            <person name="El-Demerdash A."/>
            <person name="Owen C."/>
            <person name="Martin L.B.B."/>
            <person name="Misra R.C."/>
            <person name="Kikuchi S."/>
            <person name="Rejzek M."/>
            <person name="Martin A.C."/>
            <person name="Harkess A."/>
            <person name="Leebens-Mack J."/>
            <person name="Louveau T."/>
            <person name="Stephenson M.J."/>
            <person name="Osbourn A."/>
        </authorList>
    </citation>
    <scope>NUCLEOTIDE SEQUENCE</scope>
    <source>
        <strain evidence="3">S10</strain>
    </source>
</reference>
<dbReference type="KEGG" id="qsa:O6P43_006437"/>
<dbReference type="FunFam" id="1.25.40.10:FF:000031">
    <property type="entry name" value="Pentatricopeptide repeat-containing protein mitochondrial"/>
    <property type="match status" value="1"/>
</dbReference>
<dbReference type="Gene3D" id="1.25.40.10">
    <property type="entry name" value="Tetratricopeptide repeat domain"/>
    <property type="match status" value="5"/>
</dbReference>
<dbReference type="EMBL" id="JARAOO010000003">
    <property type="protein sequence ID" value="KAJ7976688.1"/>
    <property type="molecule type" value="Genomic_DNA"/>
</dbReference>
<keyword evidence="4" id="KW-1185">Reference proteome</keyword>
<dbReference type="InterPro" id="IPR011990">
    <property type="entry name" value="TPR-like_helical_dom_sf"/>
</dbReference>
<dbReference type="NCBIfam" id="TIGR00756">
    <property type="entry name" value="PPR"/>
    <property type="match status" value="6"/>
</dbReference>
<dbReference type="PANTHER" id="PTHR24015:SF505">
    <property type="entry name" value="OS01G0819800 PROTEIN"/>
    <property type="match status" value="1"/>
</dbReference>
<name>A0AAD7VI94_QUISA</name>
<dbReference type="AlphaFoldDB" id="A0AAD7VI94"/>
<evidence type="ECO:0000256" key="2">
    <source>
        <dbReference type="PROSITE-ProRule" id="PRU00708"/>
    </source>
</evidence>
<accession>A0AAD7VI94</accession>
<dbReference type="GO" id="GO:0009451">
    <property type="term" value="P:RNA modification"/>
    <property type="evidence" value="ECO:0007669"/>
    <property type="project" value="InterPro"/>
</dbReference>
<dbReference type="InterPro" id="IPR046960">
    <property type="entry name" value="PPR_At4g14850-like_plant"/>
</dbReference>
<gene>
    <name evidence="3" type="ORF">O6P43_006437</name>
</gene>
<feature type="repeat" description="PPR" evidence="2">
    <location>
        <begin position="278"/>
        <end position="312"/>
    </location>
</feature>
<comment type="caution">
    <text evidence="3">The sequence shown here is derived from an EMBL/GenBank/DDBJ whole genome shotgun (WGS) entry which is preliminary data.</text>
</comment>
<dbReference type="InterPro" id="IPR002885">
    <property type="entry name" value="PPR_rpt"/>
</dbReference>
<dbReference type="PROSITE" id="PS51375">
    <property type="entry name" value="PPR"/>
    <property type="match status" value="5"/>
</dbReference>
<evidence type="ECO:0000313" key="3">
    <source>
        <dbReference type="EMBL" id="KAJ7976688.1"/>
    </source>
</evidence>
<dbReference type="PANTHER" id="PTHR24015">
    <property type="entry name" value="OS07G0578800 PROTEIN-RELATED"/>
    <property type="match status" value="1"/>
</dbReference>
<feature type="repeat" description="PPR" evidence="2">
    <location>
        <begin position="147"/>
        <end position="181"/>
    </location>
</feature>
<proteinExistence type="predicted"/>
<evidence type="ECO:0000256" key="1">
    <source>
        <dbReference type="ARBA" id="ARBA00022737"/>
    </source>
</evidence>
<feature type="repeat" description="PPR" evidence="2">
    <location>
        <begin position="76"/>
        <end position="110"/>
    </location>
</feature>
<protein>
    <submittedName>
        <fullName evidence="3">Pentatricopeptide repeat-containing protein</fullName>
    </submittedName>
</protein>
<feature type="repeat" description="PPR" evidence="2">
    <location>
        <begin position="484"/>
        <end position="518"/>
    </location>
</feature>
<dbReference type="Pfam" id="PF01535">
    <property type="entry name" value="PPR"/>
    <property type="match status" value="3"/>
</dbReference>
<feature type="repeat" description="PPR" evidence="2">
    <location>
        <begin position="379"/>
        <end position="413"/>
    </location>
</feature>
<keyword evidence="1" id="KW-0677">Repeat</keyword>
<dbReference type="Pfam" id="PF13041">
    <property type="entry name" value="PPR_2"/>
    <property type="match status" value="4"/>
</dbReference>
<evidence type="ECO:0000313" key="4">
    <source>
        <dbReference type="Proteomes" id="UP001163823"/>
    </source>
</evidence>
<dbReference type="FunFam" id="1.25.40.10:FF:000344">
    <property type="entry name" value="Pentatricopeptide repeat-containing protein"/>
    <property type="match status" value="1"/>
</dbReference>
<organism evidence="3 4">
    <name type="scientific">Quillaja saponaria</name>
    <name type="common">Soap bark tree</name>
    <dbReference type="NCBI Taxonomy" id="32244"/>
    <lineage>
        <taxon>Eukaryota</taxon>
        <taxon>Viridiplantae</taxon>
        <taxon>Streptophyta</taxon>
        <taxon>Embryophyta</taxon>
        <taxon>Tracheophyta</taxon>
        <taxon>Spermatophyta</taxon>
        <taxon>Magnoliopsida</taxon>
        <taxon>eudicotyledons</taxon>
        <taxon>Gunneridae</taxon>
        <taxon>Pentapetalae</taxon>
        <taxon>rosids</taxon>
        <taxon>fabids</taxon>
        <taxon>Fabales</taxon>
        <taxon>Quillajaceae</taxon>
        <taxon>Quillaja</taxon>
    </lineage>
</organism>